<comment type="similarity">
    <text evidence="1">Belongs to the polyketide transferase af380 family.</text>
</comment>
<dbReference type="InterPro" id="IPR000073">
    <property type="entry name" value="AB_hydrolase_1"/>
</dbReference>
<name>A0A0D2IGH1_9EURO</name>
<dbReference type="AlphaFoldDB" id="A0A0D2IGH1"/>
<keyword evidence="4" id="KW-1185">Reference proteome</keyword>
<sequence>MPREDVEFKTQDGVTLRGWLYTPSVPAPNSGLPCIVMCHGFGAVKEMGIDAFAERFTTTIPVCALVYDNRNLGASDGLPRQEVIPALQCSDYSDAITYAQSRPEVDPKRVAVWGTSYSGAHVLSVAAVDRRVKAVISQVMVADGWANFHRLVRNDLVKDMEAMFEKGKQGRARGEAPMTIQSVSANPEKELCVLPTPDSWEYVSSWIKKLPGVNAKNEVTVRSMEAFRAYNASGYIHHISPTPLLMVIADKDELTPTDIAIEAYSRAREPKEIFIFPGGHYAGYFGEAFDKSTAVQIEFWKKHLLV</sequence>
<feature type="domain" description="AB hydrolase-1" evidence="2">
    <location>
        <begin position="34"/>
        <end position="285"/>
    </location>
</feature>
<evidence type="ECO:0000256" key="1">
    <source>
        <dbReference type="ARBA" id="ARBA00029464"/>
    </source>
</evidence>
<dbReference type="GeneID" id="27713680"/>
<dbReference type="STRING" id="1442371.A0A0D2IGH1"/>
<dbReference type="SUPFAM" id="SSF53474">
    <property type="entry name" value="alpha/beta-Hydrolases"/>
    <property type="match status" value="1"/>
</dbReference>
<dbReference type="Pfam" id="PF00561">
    <property type="entry name" value="Abhydrolase_1"/>
    <property type="match status" value="1"/>
</dbReference>
<dbReference type="VEuPathDB" id="FungiDB:Z520_07934"/>
<evidence type="ECO:0000313" key="3">
    <source>
        <dbReference type="EMBL" id="KIX96156.1"/>
    </source>
</evidence>
<dbReference type="PANTHER" id="PTHR47751">
    <property type="entry name" value="SUPERFAMILY HYDROLASE, PUTATIVE (AFU_ORTHOLOGUE AFUA_2G16580)-RELATED"/>
    <property type="match status" value="1"/>
</dbReference>
<dbReference type="Gene3D" id="1.10.10.800">
    <property type="match status" value="1"/>
</dbReference>
<dbReference type="OrthoDB" id="2498029at2759"/>
<dbReference type="InterPro" id="IPR051411">
    <property type="entry name" value="Polyketide_trans_af380"/>
</dbReference>
<evidence type="ECO:0000313" key="4">
    <source>
        <dbReference type="Proteomes" id="UP000053411"/>
    </source>
</evidence>
<dbReference type="PANTHER" id="PTHR47751:SF2">
    <property type="entry name" value="DLTD N-TERMINAL DOMAIN PROTEIN (AFU_ORTHOLOGUE AFUA_8G00380)-RELATED"/>
    <property type="match status" value="1"/>
</dbReference>
<dbReference type="InterPro" id="IPR029058">
    <property type="entry name" value="AB_hydrolase_fold"/>
</dbReference>
<reference evidence="3 4" key="1">
    <citation type="submission" date="2015-01" db="EMBL/GenBank/DDBJ databases">
        <title>The Genome Sequence of Fonsecaea multimorphosa CBS 102226.</title>
        <authorList>
            <consortium name="The Broad Institute Genomics Platform"/>
            <person name="Cuomo C."/>
            <person name="de Hoog S."/>
            <person name="Gorbushina A."/>
            <person name="Stielow B."/>
            <person name="Teixiera M."/>
            <person name="Abouelleil A."/>
            <person name="Chapman S.B."/>
            <person name="Priest M."/>
            <person name="Young S.K."/>
            <person name="Wortman J."/>
            <person name="Nusbaum C."/>
            <person name="Birren B."/>
        </authorList>
    </citation>
    <scope>NUCLEOTIDE SEQUENCE [LARGE SCALE GENOMIC DNA]</scope>
    <source>
        <strain evidence="3 4">CBS 102226</strain>
    </source>
</reference>
<organism evidence="3 4">
    <name type="scientific">Fonsecaea multimorphosa CBS 102226</name>
    <dbReference type="NCBI Taxonomy" id="1442371"/>
    <lineage>
        <taxon>Eukaryota</taxon>
        <taxon>Fungi</taxon>
        <taxon>Dikarya</taxon>
        <taxon>Ascomycota</taxon>
        <taxon>Pezizomycotina</taxon>
        <taxon>Eurotiomycetes</taxon>
        <taxon>Chaetothyriomycetidae</taxon>
        <taxon>Chaetothyriales</taxon>
        <taxon>Herpotrichiellaceae</taxon>
        <taxon>Fonsecaea</taxon>
    </lineage>
</organism>
<proteinExistence type="inferred from homology"/>
<gene>
    <name evidence="3" type="ORF">Z520_07934</name>
</gene>
<dbReference type="RefSeq" id="XP_016630279.1">
    <property type="nucleotide sequence ID" value="XM_016778431.1"/>
</dbReference>
<accession>A0A0D2IGH1</accession>
<evidence type="ECO:0000259" key="2">
    <source>
        <dbReference type="Pfam" id="PF00561"/>
    </source>
</evidence>
<dbReference type="Gene3D" id="3.40.50.1820">
    <property type="entry name" value="alpha/beta hydrolase"/>
    <property type="match status" value="1"/>
</dbReference>
<protein>
    <recommendedName>
        <fullName evidence="2">AB hydrolase-1 domain-containing protein</fullName>
    </recommendedName>
</protein>
<dbReference type="Proteomes" id="UP000053411">
    <property type="component" value="Unassembled WGS sequence"/>
</dbReference>
<dbReference type="EMBL" id="KN848078">
    <property type="protein sequence ID" value="KIX96156.1"/>
    <property type="molecule type" value="Genomic_DNA"/>
</dbReference>